<dbReference type="Pfam" id="PF13374">
    <property type="entry name" value="TPR_10"/>
    <property type="match status" value="2"/>
</dbReference>
<feature type="chain" id="PRO_5038483931" evidence="4">
    <location>
        <begin position="21"/>
        <end position="1397"/>
    </location>
</feature>
<feature type="region of interest" description="Disordered" evidence="3">
    <location>
        <begin position="1349"/>
        <end position="1377"/>
    </location>
</feature>
<comment type="caution">
    <text evidence="6">The sequence shown here is derived from an EMBL/GenBank/DDBJ whole genome shotgun (WGS) entry which is preliminary data.</text>
</comment>
<dbReference type="Pfam" id="PF13424">
    <property type="entry name" value="TPR_12"/>
    <property type="match status" value="6"/>
</dbReference>
<evidence type="ECO:0000256" key="2">
    <source>
        <dbReference type="ARBA" id="ARBA00022803"/>
    </source>
</evidence>
<dbReference type="PANTHER" id="PTHR45641">
    <property type="entry name" value="TETRATRICOPEPTIDE REPEAT PROTEIN (AFU_ORTHOLOGUE AFUA_6G03870)"/>
    <property type="match status" value="1"/>
</dbReference>
<evidence type="ECO:0000256" key="3">
    <source>
        <dbReference type="SAM" id="MobiDB-lite"/>
    </source>
</evidence>
<dbReference type="InterPro" id="IPR019734">
    <property type="entry name" value="TPR_rpt"/>
</dbReference>
<name>A0A9D2A420_9BACE</name>
<dbReference type="SMART" id="SM00028">
    <property type="entry name" value="TPR"/>
    <property type="match status" value="15"/>
</dbReference>
<keyword evidence="2" id="KW-0802">TPR repeat</keyword>
<dbReference type="PANTHER" id="PTHR45641:SF19">
    <property type="entry name" value="NEPHROCYSTIN-3"/>
    <property type="match status" value="1"/>
</dbReference>
<sequence>MSRIITLLCVLCLLTRPACAQEAGGQADSIANLIDTYQERADSAAHADNYPLAITLIDRAFPLIETAVGKAFDYACFLKIKAQFCYENHDLKNAIKCATEAADMLAAEVGGDSLKRAEVLNDLAVYYAENKRFIKAIQLDKEALDIQRKLLGDVHPTVSSTLLTLAVFHAQREEYAEAIKYAKESLDINIRTTKLETPDNSGLLSTLETWSTYIKDIKGAIRYASANLMVLEKLAGTENDYYLATMENLANYYAYLYDYEKAIQLENTVAETRKKLHGTENAEYATSLYNLASWHNKNGNPEKAYELVLQTLDIRGRVLGKEHPDYVTALNNLAVYCAGMGAMQKADSVGTEALRLREKIFGKDNDTYALSLSNLASYKWQNGNYEQGKQLTEEALLIRERTVGKKHTDYAASLSNLAFLNNHLHNYREAIEQDSTAAAIYLENEGERSLPRAQALTGMAKSYSALGEHGKALGLLSEALTVYQDIWGKKHPQSAALLNTLAQEQQAAGNYQEAARLAAQVKDICEKDAGEEAPLYVDILKDLARTYYLMGNYAEAFRLGRKAATFYLQYTTRKDWYANMLYDLSFYESDAGNYGEAIRLGTEALSIEEALLGKAHPDIISTLNNLASSHAKVGDYETAIRYGTEVLERQKNVYGEEYPGNALYLNNLAEYYGCLEDYQKAIGLSWEALNLLEKAGETESKVYATVLYSLSHHYYRTGQYSPVIKAATECARIIEKLYGKTHPAYAEALNMLAFYTELQGKKEEAVRMYKEALKIQADCRGKLHPDYLTVLNNLTVCYYSTHDPAVTASCIDMTELLTQCLTRSFRDLTKSERTQFWLKNRYWFSPFIHQAAYTFPSDSLAANAYNGLLLSKGLLLNSEIELSTLLAESGDAEVETLYNDLRNLRLQLNRLYEQPVAERALSTDSLEQEAQRLERALVQRSKVYGDFTRNLAIDWQQVQQRLGERDVAVEFTSFATGQDSVMYAAYCLRRGKRTPRMVPLFEEKQLKTVGATHYYDRPDVARLVWQPLAKELEGADRVYFAPDGELYNIAIESVPHWADSMLVSDHYRFYRLSSTRQLALTRDEQSADEAALYGGLRYDTDVTTLVNDSRRRPVTTRTADFALLHLADSLNLRAGLQDLPATLTEAEEIETHLRNAGTHATLYTDTAGTEASFKALSGRRTRLMHIATHGFYWTEREAQAIGDRLAFLNTAGQTARYVEDKALTRSGLFFAGVNHALEGESLPADVDDGILTAREISILDLRGLDLVVLSACQTGLGEITGDGVFGLQRGFKKAGAGTLLMSLWKVDDQATQLLMTRFYANLTAGQSKAESLREAQRYVREYEVEQAVTPQGGRRPLSAHARQQAQQQQTAAAETRRVRPYHSPRFWAAFILLDALD</sequence>
<protein>
    <submittedName>
        <fullName evidence="6">CHAT domain-containing protein</fullName>
    </submittedName>
</protein>
<feature type="compositionally biased region" description="Low complexity" evidence="3">
    <location>
        <begin position="1359"/>
        <end position="1373"/>
    </location>
</feature>
<dbReference type="EMBL" id="DXCK01000080">
    <property type="protein sequence ID" value="HIZ01737.1"/>
    <property type="molecule type" value="Genomic_DNA"/>
</dbReference>
<dbReference type="InterPro" id="IPR011990">
    <property type="entry name" value="TPR-like_helical_dom_sf"/>
</dbReference>
<dbReference type="Gene3D" id="1.25.40.10">
    <property type="entry name" value="Tetratricopeptide repeat domain"/>
    <property type="match status" value="5"/>
</dbReference>
<evidence type="ECO:0000313" key="6">
    <source>
        <dbReference type="EMBL" id="HIZ01737.1"/>
    </source>
</evidence>
<organism evidence="6 7">
    <name type="scientific">Candidatus Bacteroides merdipullorum</name>
    <dbReference type="NCBI Taxonomy" id="2838474"/>
    <lineage>
        <taxon>Bacteria</taxon>
        <taxon>Pseudomonadati</taxon>
        <taxon>Bacteroidota</taxon>
        <taxon>Bacteroidia</taxon>
        <taxon>Bacteroidales</taxon>
        <taxon>Bacteroidaceae</taxon>
        <taxon>Bacteroides</taxon>
    </lineage>
</organism>
<gene>
    <name evidence="6" type="ORF">H9819_05705</name>
</gene>
<feature type="domain" description="CHAT" evidence="5">
    <location>
        <begin position="1022"/>
        <end position="1392"/>
    </location>
</feature>
<evidence type="ECO:0000256" key="1">
    <source>
        <dbReference type="ARBA" id="ARBA00022737"/>
    </source>
</evidence>
<evidence type="ECO:0000256" key="4">
    <source>
        <dbReference type="SAM" id="SignalP"/>
    </source>
</evidence>
<keyword evidence="4" id="KW-0732">Signal</keyword>
<dbReference type="InterPro" id="IPR024983">
    <property type="entry name" value="CHAT_dom"/>
</dbReference>
<evidence type="ECO:0000259" key="5">
    <source>
        <dbReference type="Pfam" id="PF12770"/>
    </source>
</evidence>
<dbReference type="Pfam" id="PF12770">
    <property type="entry name" value="CHAT"/>
    <property type="match status" value="1"/>
</dbReference>
<proteinExistence type="predicted"/>
<accession>A0A9D2A420</accession>
<reference evidence="6" key="1">
    <citation type="journal article" date="2021" name="PeerJ">
        <title>Extensive microbial diversity within the chicken gut microbiome revealed by metagenomics and culture.</title>
        <authorList>
            <person name="Gilroy R."/>
            <person name="Ravi A."/>
            <person name="Getino M."/>
            <person name="Pursley I."/>
            <person name="Horton D.L."/>
            <person name="Alikhan N.F."/>
            <person name="Baker D."/>
            <person name="Gharbi K."/>
            <person name="Hall N."/>
            <person name="Watson M."/>
            <person name="Adriaenssens E.M."/>
            <person name="Foster-Nyarko E."/>
            <person name="Jarju S."/>
            <person name="Secka A."/>
            <person name="Antonio M."/>
            <person name="Oren A."/>
            <person name="Chaudhuri R.R."/>
            <person name="La Ragione R."/>
            <person name="Hildebrand F."/>
            <person name="Pallen M.J."/>
        </authorList>
    </citation>
    <scope>NUCLEOTIDE SEQUENCE</scope>
    <source>
        <strain evidence="6">ChiHjej12B11-24981</strain>
    </source>
</reference>
<evidence type="ECO:0000313" key="7">
    <source>
        <dbReference type="Proteomes" id="UP000824023"/>
    </source>
</evidence>
<feature type="signal peptide" evidence="4">
    <location>
        <begin position="1"/>
        <end position="20"/>
    </location>
</feature>
<reference evidence="6" key="2">
    <citation type="submission" date="2021-04" db="EMBL/GenBank/DDBJ databases">
        <authorList>
            <person name="Gilroy R."/>
        </authorList>
    </citation>
    <scope>NUCLEOTIDE SEQUENCE</scope>
    <source>
        <strain evidence="6">ChiHjej12B11-24981</strain>
    </source>
</reference>
<dbReference type="Proteomes" id="UP000824023">
    <property type="component" value="Unassembled WGS sequence"/>
</dbReference>
<keyword evidence="1" id="KW-0677">Repeat</keyword>
<dbReference type="SUPFAM" id="SSF48452">
    <property type="entry name" value="TPR-like"/>
    <property type="match status" value="6"/>
</dbReference>